<evidence type="ECO:0000256" key="4">
    <source>
        <dbReference type="ARBA" id="ARBA00022822"/>
    </source>
</evidence>
<comment type="pathway">
    <text evidence="1">Amino-acid biosynthesis; L-tryptophan biosynthesis; L-tryptophan from chorismate: step 5/5.</text>
</comment>
<comment type="catalytic activity">
    <reaction evidence="7">
        <text>(1S,2R)-1-C-(indol-3-yl)glycerol 3-phosphate + L-serine = D-glyceraldehyde 3-phosphate + L-tryptophan + H2O</text>
        <dbReference type="Rhea" id="RHEA:10532"/>
        <dbReference type="ChEBI" id="CHEBI:15377"/>
        <dbReference type="ChEBI" id="CHEBI:33384"/>
        <dbReference type="ChEBI" id="CHEBI:57912"/>
        <dbReference type="ChEBI" id="CHEBI:58866"/>
        <dbReference type="ChEBI" id="CHEBI:59776"/>
        <dbReference type="EC" id="4.2.1.20"/>
    </reaction>
</comment>
<protein>
    <recommendedName>
        <fullName evidence="2">tryptophan synthase</fullName>
        <ecNumber evidence="2">4.2.1.20</ecNumber>
    </recommendedName>
</protein>
<dbReference type="InterPro" id="IPR036052">
    <property type="entry name" value="TrpB-like_PALP_sf"/>
</dbReference>
<dbReference type="InterPro" id="IPR013785">
    <property type="entry name" value="Aldolase_TIM"/>
</dbReference>
<keyword evidence="10" id="KW-1185">Reference proteome</keyword>
<evidence type="ECO:0000256" key="8">
    <source>
        <dbReference type="SAM" id="MobiDB-lite"/>
    </source>
</evidence>
<reference evidence="9 10" key="1">
    <citation type="submission" date="2014-04" db="EMBL/GenBank/DDBJ databases">
        <authorList>
            <consortium name="DOE Joint Genome Institute"/>
            <person name="Kuo A."/>
            <person name="Kohler A."/>
            <person name="Costa M.D."/>
            <person name="Nagy L.G."/>
            <person name="Floudas D."/>
            <person name="Copeland A."/>
            <person name="Barry K.W."/>
            <person name="Cichocki N."/>
            <person name="Veneault-Fourrey C."/>
            <person name="LaButti K."/>
            <person name="Lindquist E.A."/>
            <person name="Lipzen A."/>
            <person name="Lundell T."/>
            <person name="Morin E."/>
            <person name="Murat C."/>
            <person name="Sun H."/>
            <person name="Tunlid A."/>
            <person name="Henrissat B."/>
            <person name="Grigoriev I.V."/>
            <person name="Hibbett D.S."/>
            <person name="Martin F."/>
            <person name="Nordberg H.P."/>
            <person name="Cantor M.N."/>
            <person name="Hua S.X."/>
        </authorList>
    </citation>
    <scope>NUCLEOTIDE SEQUENCE [LARGE SCALE GENOMIC DNA]</scope>
    <source>
        <strain evidence="9 10">441</strain>
    </source>
</reference>
<accession>A0A0C9Y4X2</accession>
<dbReference type="EMBL" id="KN833779">
    <property type="protein sequence ID" value="KIK19760.1"/>
    <property type="molecule type" value="Genomic_DNA"/>
</dbReference>
<evidence type="ECO:0000256" key="6">
    <source>
        <dbReference type="ARBA" id="ARBA00023239"/>
    </source>
</evidence>
<evidence type="ECO:0000256" key="3">
    <source>
        <dbReference type="ARBA" id="ARBA00022605"/>
    </source>
</evidence>
<dbReference type="InterPro" id="IPR002028">
    <property type="entry name" value="Trp_synthase_suA"/>
</dbReference>
<feature type="region of interest" description="Disordered" evidence="8">
    <location>
        <begin position="90"/>
        <end position="111"/>
    </location>
</feature>
<keyword evidence="3" id="KW-0028">Amino-acid biosynthesis</keyword>
<gene>
    <name evidence="9" type="ORF">PISMIDRAFT_682825</name>
</gene>
<evidence type="ECO:0000256" key="1">
    <source>
        <dbReference type="ARBA" id="ARBA00004733"/>
    </source>
</evidence>
<dbReference type="STRING" id="765257.A0A0C9Y4X2"/>
<dbReference type="OrthoDB" id="10050244at2759"/>
<dbReference type="UniPathway" id="UPA00035">
    <property type="reaction ID" value="UER00044"/>
</dbReference>
<reference evidence="10" key="2">
    <citation type="submission" date="2015-01" db="EMBL/GenBank/DDBJ databases">
        <title>Evolutionary Origins and Diversification of the Mycorrhizal Mutualists.</title>
        <authorList>
            <consortium name="DOE Joint Genome Institute"/>
            <consortium name="Mycorrhizal Genomics Consortium"/>
            <person name="Kohler A."/>
            <person name="Kuo A."/>
            <person name="Nagy L.G."/>
            <person name="Floudas D."/>
            <person name="Copeland A."/>
            <person name="Barry K.W."/>
            <person name="Cichocki N."/>
            <person name="Veneault-Fourrey C."/>
            <person name="LaButti K."/>
            <person name="Lindquist E.A."/>
            <person name="Lipzen A."/>
            <person name="Lundell T."/>
            <person name="Morin E."/>
            <person name="Murat C."/>
            <person name="Riley R."/>
            <person name="Ohm R."/>
            <person name="Sun H."/>
            <person name="Tunlid A."/>
            <person name="Henrissat B."/>
            <person name="Grigoriev I.V."/>
            <person name="Hibbett D.S."/>
            <person name="Martin F."/>
        </authorList>
    </citation>
    <scope>NUCLEOTIDE SEQUENCE [LARGE SCALE GENOMIC DNA]</scope>
    <source>
        <strain evidence="10">441</strain>
    </source>
</reference>
<name>A0A0C9Y4X2_9AGAM</name>
<evidence type="ECO:0000256" key="5">
    <source>
        <dbReference type="ARBA" id="ARBA00023141"/>
    </source>
</evidence>
<dbReference type="AlphaFoldDB" id="A0A0C9Y4X2"/>
<evidence type="ECO:0000313" key="9">
    <source>
        <dbReference type="EMBL" id="KIK19760.1"/>
    </source>
</evidence>
<evidence type="ECO:0000256" key="2">
    <source>
        <dbReference type="ARBA" id="ARBA00012043"/>
    </source>
</evidence>
<dbReference type="InterPro" id="IPR011060">
    <property type="entry name" value="RibuloseP-bd_barrel"/>
</dbReference>
<evidence type="ECO:0000313" key="10">
    <source>
        <dbReference type="Proteomes" id="UP000054018"/>
    </source>
</evidence>
<organism evidence="9 10">
    <name type="scientific">Pisolithus microcarpus 441</name>
    <dbReference type="NCBI Taxonomy" id="765257"/>
    <lineage>
        <taxon>Eukaryota</taxon>
        <taxon>Fungi</taxon>
        <taxon>Dikarya</taxon>
        <taxon>Basidiomycota</taxon>
        <taxon>Agaricomycotina</taxon>
        <taxon>Agaricomycetes</taxon>
        <taxon>Agaricomycetidae</taxon>
        <taxon>Boletales</taxon>
        <taxon>Sclerodermatineae</taxon>
        <taxon>Pisolithaceae</taxon>
        <taxon>Pisolithus</taxon>
    </lineage>
</organism>
<dbReference type="EC" id="4.2.1.20" evidence="2"/>
<dbReference type="SUPFAM" id="SSF51366">
    <property type="entry name" value="Ribulose-phoshate binding barrel"/>
    <property type="match status" value="1"/>
</dbReference>
<dbReference type="Pfam" id="PF00290">
    <property type="entry name" value="Trp_syntA"/>
    <property type="match status" value="1"/>
</dbReference>
<dbReference type="GO" id="GO:0004834">
    <property type="term" value="F:tryptophan synthase activity"/>
    <property type="evidence" value="ECO:0007669"/>
    <property type="project" value="UniProtKB-EC"/>
</dbReference>
<evidence type="ECO:0000256" key="7">
    <source>
        <dbReference type="ARBA" id="ARBA00049047"/>
    </source>
</evidence>
<keyword evidence="6" id="KW-0456">Lyase</keyword>
<proteinExistence type="predicted"/>
<feature type="non-terminal residue" evidence="9">
    <location>
        <position position="1"/>
    </location>
</feature>
<keyword evidence="4" id="KW-0822">Tryptophan biosynthesis</keyword>
<sequence>YNLSYVPLVTLSASLHRLPHLISIADSLIYVVSRMGTTESSVKRFVSSELLDIIARNLEHVPLAVVFGVATCLHFDAVVVGSHTVSLTPGRSCSSSGREGLEGPSSSDSSTVGIQSLQYHYPVIAGLSRPTGMTLLPPRFGQFGGQYIPEARFDYFIELEEAHNAMRNDLTF</sequence>
<dbReference type="Proteomes" id="UP000054018">
    <property type="component" value="Unassembled WGS sequence"/>
</dbReference>
<dbReference type="HOGENOM" id="CLU_133015_0_0_1"/>
<dbReference type="Gene3D" id="3.40.50.1100">
    <property type="match status" value="1"/>
</dbReference>
<keyword evidence="5" id="KW-0057">Aromatic amino acid biosynthesis</keyword>
<dbReference type="Gene3D" id="3.20.20.70">
    <property type="entry name" value="Aldolase class I"/>
    <property type="match status" value="1"/>
</dbReference>